<evidence type="ECO:0000313" key="12">
    <source>
        <dbReference type="Proteomes" id="UP000295636"/>
    </source>
</evidence>
<dbReference type="Pfam" id="PF00672">
    <property type="entry name" value="HAMP"/>
    <property type="match status" value="1"/>
</dbReference>
<keyword evidence="5 9" id="KW-0812">Transmembrane</keyword>
<sequence length="608" mass="67751">MLRSRLQRLRSVWRHRAFGIQWKIFASFGLITVIAVALVGAGAYYYAAETIKQNAVASITDSIEHANDNLQMMLDDMDKISTVVVENKEIVAGAINSGHTALSYEWFMEKKRVDEWLSTLSAYKTYISGMTVIGANGKRFAADGKQQIGIDPEVFRRIIGQNKKSIHLVAGVPVIGRPIYLSGQPVGIVAVAFNPAVLSKLFSIQPLADSNIAVIDRSGDIVFQSQPTSASNVIEPSSIAEAAGKQKERPGSRMIDVGGRSYLAVDYTSAFTEWTTIGMIPENTLLQKVYHIRRLFMMISVAILLAVLLLSMQISNHITKNLRQLRNAMRLVSQGHLLAKPKIYTKDEVGQLNVIFSSMMDNIQSLMRDIELRERQKRRAQLQALQNQVAPHFLCNTLNVIHYLAEIQHAYNIKEVSGALIDLMRETLDSGREFITIAEELEYAQKYLSIQKYKFLDQLAVTVDVEPGIESCLTPKMILQPIVENSIKHGLGSLPRRGMISIKIYAEGADIKYAVTDNGVGMNEEQMSRIMSWSQAGPDGVPQRETVHSLSEEPGGIGLRNVHERIVMYYGERYGLAIFSDPGLFTTVEISIPLCKGETYEAERAYCG</sequence>
<feature type="domain" description="HAMP" evidence="10">
    <location>
        <begin position="316"/>
        <end position="368"/>
    </location>
</feature>
<evidence type="ECO:0000256" key="6">
    <source>
        <dbReference type="ARBA" id="ARBA00022777"/>
    </source>
</evidence>
<keyword evidence="7 9" id="KW-1133">Transmembrane helix</keyword>
<keyword evidence="12" id="KW-1185">Reference proteome</keyword>
<evidence type="ECO:0000256" key="5">
    <source>
        <dbReference type="ARBA" id="ARBA00022692"/>
    </source>
</evidence>
<evidence type="ECO:0000256" key="4">
    <source>
        <dbReference type="ARBA" id="ARBA00022679"/>
    </source>
</evidence>
<organism evidence="11 12">
    <name type="scientific">Paenibacillus piri</name>
    <dbReference type="NCBI Taxonomy" id="2547395"/>
    <lineage>
        <taxon>Bacteria</taxon>
        <taxon>Bacillati</taxon>
        <taxon>Bacillota</taxon>
        <taxon>Bacilli</taxon>
        <taxon>Bacillales</taxon>
        <taxon>Paenibacillaceae</taxon>
        <taxon>Paenibacillus</taxon>
    </lineage>
</organism>
<dbReference type="SUPFAM" id="SSF158472">
    <property type="entry name" value="HAMP domain-like"/>
    <property type="match status" value="1"/>
</dbReference>
<dbReference type="OrthoDB" id="9776552at2"/>
<dbReference type="SMART" id="SM00304">
    <property type="entry name" value="HAMP"/>
    <property type="match status" value="1"/>
</dbReference>
<evidence type="ECO:0000256" key="3">
    <source>
        <dbReference type="ARBA" id="ARBA00022553"/>
    </source>
</evidence>
<evidence type="ECO:0000256" key="1">
    <source>
        <dbReference type="ARBA" id="ARBA00004651"/>
    </source>
</evidence>
<dbReference type="InterPro" id="IPR050640">
    <property type="entry name" value="Bact_2-comp_sensor_kinase"/>
</dbReference>
<dbReference type="EMBL" id="SMRT01000001">
    <property type="protein sequence ID" value="TDG00594.1"/>
    <property type="molecule type" value="Genomic_DNA"/>
</dbReference>
<comment type="caution">
    <text evidence="11">The sequence shown here is derived from an EMBL/GenBank/DDBJ whole genome shotgun (WGS) entry which is preliminary data.</text>
</comment>
<reference evidence="11 12" key="1">
    <citation type="submission" date="2019-03" db="EMBL/GenBank/DDBJ databases">
        <title>This is whole genome sequence of Paenibacillus sp MS74 strain.</title>
        <authorList>
            <person name="Trinh H.N."/>
        </authorList>
    </citation>
    <scope>NUCLEOTIDE SEQUENCE [LARGE SCALE GENOMIC DNA]</scope>
    <source>
        <strain evidence="11 12">MS74</strain>
    </source>
</reference>
<dbReference type="GO" id="GO:0000155">
    <property type="term" value="F:phosphorelay sensor kinase activity"/>
    <property type="evidence" value="ECO:0007669"/>
    <property type="project" value="InterPro"/>
</dbReference>
<dbReference type="SUPFAM" id="SSF55874">
    <property type="entry name" value="ATPase domain of HSP90 chaperone/DNA topoisomerase II/histidine kinase"/>
    <property type="match status" value="1"/>
</dbReference>
<dbReference type="PROSITE" id="PS50885">
    <property type="entry name" value="HAMP"/>
    <property type="match status" value="1"/>
</dbReference>
<gene>
    <name evidence="11" type="ORF">E1757_02915</name>
</gene>
<dbReference type="AlphaFoldDB" id="A0A4R5KX39"/>
<keyword evidence="2" id="KW-1003">Cell membrane</keyword>
<dbReference type="InterPro" id="IPR010559">
    <property type="entry name" value="Sig_transdc_His_kin_internal"/>
</dbReference>
<dbReference type="InterPro" id="IPR033479">
    <property type="entry name" value="dCache_1"/>
</dbReference>
<keyword evidence="8 9" id="KW-0472">Membrane</keyword>
<dbReference type="PANTHER" id="PTHR34220">
    <property type="entry name" value="SENSOR HISTIDINE KINASE YPDA"/>
    <property type="match status" value="1"/>
</dbReference>
<dbReference type="PANTHER" id="PTHR34220:SF7">
    <property type="entry name" value="SENSOR HISTIDINE KINASE YPDA"/>
    <property type="match status" value="1"/>
</dbReference>
<keyword evidence="6 11" id="KW-0418">Kinase</keyword>
<accession>A0A4R5KX39</accession>
<dbReference type="Proteomes" id="UP000295636">
    <property type="component" value="Unassembled WGS sequence"/>
</dbReference>
<dbReference type="Pfam" id="PF02518">
    <property type="entry name" value="HATPase_c"/>
    <property type="match status" value="1"/>
</dbReference>
<dbReference type="Pfam" id="PF02743">
    <property type="entry name" value="dCache_1"/>
    <property type="match status" value="1"/>
</dbReference>
<comment type="subcellular location">
    <subcellularLocation>
        <location evidence="1">Cell membrane</location>
        <topology evidence="1">Multi-pass membrane protein</topology>
    </subcellularLocation>
</comment>
<evidence type="ECO:0000313" key="11">
    <source>
        <dbReference type="EMBL" id="TDG00594.1"/>
    </source>
</evidence>
<dbReference type="CDD" id="cd06225">
    <property type="entry name" value="HAMP"/>
    <property type="match status" value="1"/>
</dbReference>
<evidence type="ECO:0000256" key="2">
    <source>
        <dbReference type="ARBA" id="ARBA00022475"/>
    </source>
</evidence>
<evidence type="ECO:0000256" key="8">
    <source>
        <dbReference type="ARBA" id="ARBA00023136"/>
    </source>
</evidence>
<dbReference type="Gene3D" id="3.30.565.10">
    <property type="entry name" value="Histidine kinase-like ATPase, C-terminal domain"/>
    <property type="match status" value="1"/>
</dbReference>
<proteinExistence type="predicted"/>
<feature type="transmembrane region" description="Helical" evidence="9">
    <location>
        <begin position="295"/>
        <end position="314"/>
    </location>
</feature>
<evidence type="ECO:0000256" key="7">
    <source>
        <dbReference type="ARBA" id="ARBA00022989"/>
    </source>
</evidence>
<dbReference type="InterPro" id="IPR003594">
    <property type="entry name" value="HATPase_dom"/>
</dbReference>
<feature type="transmembrane region" description="Helical" evidence="9">
    <location>
        <begin position="24"/>
        <end position="47"/>
    </location>
</feature>
<dbReference type="GO" id="GO:0005886">
    <property type="term" value="C:plasma membrane"/>
    <property type="evidence" value="ECO:0007669"/>
    <property type="project" value="UniProtKB-SubCell"/>
</dbReference>
<evidence type="ECO:0000259" key="10">
    <source>
        <dbReference type="PROSITE" id="PS50885"/>
    </source>
</evidence>
<dbReference type="InterPro" id="IPR036890">
    <property type="entry name" value="HATPase_C_sf"/>
</dbReference>
<dbReference type="InterPro" id="IPR003660">
    <property type="entry name" value="HAMP_dom"/>
</dbReference>
<name>A0A4R5KX39_9BACL</name>
<evidence type="ECO:0000256" key="9">
    <source>
        <dbReference type="SAM" id="Phobius"/>
    </source>
</evidence>
<protein>
    <submittedName>
        <fullName evidence="11">Sensor histidine kinase</fullName>
    </submittedName>
</protein>
<keyword evidence="3" id="KW-0597">Phosphoprotein</keyword>
<dbReference type="Gene3D" id="6.10.340.10">
    <property type="match status" value="1"/>
</dbReference>
<keyword evidence="4" id="KW-0808">Transferase</keyword>
<dbReference type="Pfam" id="PF06580">
    <property type="entry name" value="His_kinase"/>
    <property type="match status" value="1"/>
</dbReference>
<dbReference type="RefSeq" id="WP_133225304.1">
    <property type="nucleotide sequence ID" value="NZ_SMRT01000001.1"/>
</dbReference>